<proteinExistence type="predicted"/>
<feature type="region of interest" description="Disordered" evidence="1">
    <location>
        <begin position="402"/>
        <end position="423"/>
    </location>
</feature>
<reference evidence="3" key="2">
    <citation type="submission" date="2015-06" db="UniProtKB">
        <authorList>
            <consortium name="EnsemblPlants"/>
        </authorList>
    </citation>
    <scope>IDENTIFICATION</scope>
    <source>
        <strain evidence="3">DM1-3 516 R44</strain>
    </source>
</reference>
<dbReference type="InterPro" id="IPR046796">
    <property type="entry name" value="Transposase_32_dom"/>
</dbReference>
<evidence type="ECO:0000259" key="2">
    <source>
        <dbReference type="Pfam" id="PF20167"/>
    </source>
</evidence>
<evidence type="ECO:0000313" key="3">
    <source>
        <dbReference type="EnsemblPlants" id="PGSC0003DMT400092454"/>
    </source>
</evidence>
<feature type="compositionally biased region" description="Polar residues" evidence="1">
    <location>
        <begin position="77"/>
        <end position="93"/>
    </location>
</feature>
<dbReference type="AlphaFoldDB" id="M1DPU4"/>
<feature type="compositionally biased region" description="Low complexity" evidence="1">
    <location>
        <begin position="148"/>
        <end position="186"/>
    </location>
</feature>
<evidence type="ECO:0000313" key="4">
    <source>
        <dbReference type="Proteomes" id="UP000011115"/>
    </source>
</evidence>
<feature type="region of interest" description="Disordered" evidence="1">
    <location>
        <begin position="117"/>
        <end position="200"/>
    </location>
</feature>
<name>M1DPU4_SOLTU</name>
<dbReference type="EnsemblPlants" id="PGSC0003DMT400092454">
    <property type="protein sequence ID" value="PGSC0003DMT400092454"/>
    <property type="gene ID" value="PGSC0003DMG400042025"/>
</dbReference>
<sequence length="624" mass="67799">MVGCRGLRTPSTVRRLIHRPWMVSVDPSSNIASTGTMASKKLVTYSKQGKSKYVAPSFRLIDKDTDTEKDPAYVPPNTRTSPTAPQVTRSTPQKMLPNVVTVSQSDEEHILIGSPTVAASSSEGSMSGSESTHASGSESAYVSGFEPAHASGSESAHAAGSSAKSATGSGENDQATSSDEATSSESVPAPQNDDPTPVAGELNRWCVEGQWQIYRDAKMINNKQNRLITEERRVLTGSLHAVPNIHRLFNLHKYGERAEWVAAPRLGIRKATLNFVAKFFWLLVRNRVSPTKADNQVTWDRAVMVAALVAGVAIDFARMLLAEIHERAFKTSTTYPFPCLIFQLCRDSGVPIWHCDKLVHPTGALDIGLIRDEANVATPRREPQDEVPPLGVDLADTVGQAQGDDPSIPDHTTTVPASSSQAKMERRMEGMMDRKVQAVNKRLDAFELRVLERSAPAIDLSALQAELANLRTDVDAIIAAPSIEPQVAPTALADDTVLDVLFSGTADEGLEPTHAKGKRHRSHRTEEEKAQKRQRRQEKETRRASILDEELRQQRVRERVAGASSSAPVVEVQPVLRDVVRTTDGAVRLIESTTEGAMIDDVGTTEGASTIVPVGSRKPDPPAC</sequence>
<feature type="compositionally biased region" description="Low complexity" evidence="1">
    <location>
        <begin position="120"/>
        <end position="131"/>
    </location>
</feature>
<dbReference type="HOGENOM" id="CLU_028647_4_0_1"/>
<dbReference type="Proteomes" id="UP000011115">
    <property type="component" value="Unassembled WGS sequence"/>
</dbReference>
<feature type="compositionally biased region" description="Polar residues" evidence="1">
    <location>
        <begin position="410"/>
        <end position="422"/>
    </location>
</feature>
<evidence type="ECO:0000256" key="1">
    <source>
        <dbReference type="SAM" id="MobiDB-lite"/>
    </source>
</evidence>
<accession>M1DPU4</accession>
<feature type="compositionally biased region" description="Basic and acidic residues" evidence="1">
    <location>
        <begin position="524"/>
        <end position="547"/>
    </location>
</feature>
<keyword evidence="4" id="KW-1185">Reference proteome</keyword>
<reference evidence="4" key="1">
    <citation type="journal article" date="2011" name="Nature">
        <title>Genome sequence and analysis of the tuber crop potato.</title>
        <authorList>
            <consortium name="The Potato Genome Sequencing Consortium"/>
        </authorList>
    </citation>
    <scope>NUCLEOTIDE SEQUENCE [LARGE SCALE GENOMIC DNA]</scope>
    <source>
        <strain evidence="4">cv. DM1-3 516 R44</strain>
    </source>
</reference>
<feature type="domain" description="Putative plant transposon protein" evidence="2">
    <location>
        <begin position="255"/>
        <end position="351"/>
    </location>
</feature>
<dbReference type="Pfam" id="PF20167">
    <property type="entry name" value="Transposase_32"/>
    <property type="match status" value="1"/>
</dbReference>
<dbReference type="Gramene" id="PGSC0003DMT400092454">
    <property type="protein sequence ID" value="PGSC0003DMT400092454"/>
    <property type="gene ID" value="PGSC0003DMG400042025"/>
</dbReference>
<protein>
    <submittedName>
        <fullName evidence="3">Integrase core domain containing protein</fullName>
    </submittedName>
</protein>
<feature type="region of interest" description="Disordered" evidence="1">
    <location>
        <begin position="65"/>
        <end position="94"/>
    </location>
</feature>
<feature type="region of interest" description="Disordered" evidence="1">
    <location>
        <begin position="507"/>
        <end position="547"/>
    </location>
</feature>
<dbReference type="InParanoid" id="M1DPU4"/>
<dbReference type="PaxDb" id="4113-PGSC0003DMT400092454"/>
<organism evidence="3 4">
    <name type="scientific">Solanum tuberosum</name>
    <name type="common">Potato</name>
    <dbReference type="NCBI Taxonomy" id="4113"/>
    <lineage>
        <taxon>Eukaryota</taxon>
        <taxon>Viridiplantae</taxon>
        <taxon>Streptophyta</taxon>
        <taxon>Embryophyta</taxon>
        <taxon>Tracheophyta</taxon>
        <taxon>Spermatophyta</taxon>
        <taxon>Magnoliopsida</taxon>
        <taxon>eudicotyledons</taxon>
        <taxon>Gunneridae</taxon>
        <taxon>Pentapetalae</taxon>
        <taxon>asterids</taxon>
        <taxon>lamiids</taxon>
        <taxon>Solanales</taxon>
        <taxon>Solanaceae</taxon>
        <taxon>Solanoideae</taxon>
        <taxon>Solaneae</taxon>
        <taxon>Solanum</taxon>
    </lineage>
</organism>